<comment type="catalytic activity">
    <reaction evidence="7">
        <text>[protein]-L-isoaspartate + S-adenosyl-L-methionine = [protein]-L-isoaspartate alpha-methyl ester + S-adenosyl-L-homocysteine</text>
        <dbReference type="Rhea" id="RHEA:12705"/>
        <dbReference type="Rhea" id="RHEA-COMP:12143"/>
        <dbReference type="Rhea" id="RHEA-COMP:12144"/>
        <dbReference type="ChEBI" id="CHEBI:57856"/>
        <dbReference type="ChEBI" id="CHEBI:59789"/>
        <dbReference type="ChEBI" id="CHEBI:90596"/>
        <dbReference type="ChEBI" id="CHEBI:90598"/>
        <dbReference type="EC" id="2.1.1.77"/>
    </reaction>
</comment>
<dbReference type="PANTHER" id="PTHR11579:SF0">
    <property type="entry name" value="PROTEIN-L-ISOASPARTATE(D-ASPARTATE) O-METHYLTRANSFERASE"/>
    <property type="match status" value="1"/>
</dbReference>
<evidence type="ECO:0000313" key="8">
    <source>
        <dbReference type="EMBL" id="PXV74864.1"/>
    </source>
</evidence>
<feature type="active site" evidence="7">
    <location>
        <position position="69"/>
    </location>
</feature>
<evidence type="ECO:0000256" key="1">
    <source>
        <dbReference type="ARBA" id="ARBA00004496"/>
    </source>
</evidence>
<protein>
    <recommendedName>
        <fullName evidence="7">Protein-L-isoaspartate O-methyltransferase</fullName>
        <ecNumber evidence="7">2.1.1.77</ecNumber>
    </recommendedName>
    <alternativeName>
        <fullName evidence="7">L-isoaspartyl protein carboxyl methyltransferase</fullName>
    </alternativeName>
    <alternativeName>
        <fullName evidence="7">Protein L-isoaspartyl methyltransferase</fullName>
    </alternativeName>
    <alternativeName>
        <fullName evidence="7">Protein-beta-aspartate methyltransferase</fullName>
        <shortName evidence="7">PIMT</shortName>
    </alternativeName>
</protein>
<comment type="similarity">
    <text evidence="2 7">Belongs to the methyltransferase superfamily. L-isoaspartyl/D-aspartyl protein methyltransferase family.</text>
</comment>
<dbReference type="EC" id="2.1.1.77" evidence="7"/>
<evidence type="ECO:0000256" key="3">
    <source>
        <dbReference type="ARBA" id="ARBA00022490"/>
    </source>
</evidence>
<dbReference type="RefSeq" id="WP_011635313.1">
    <property type="nucleotide sequence ID" value="NZ_FNNM01000031.1"/>
</dbReference>
<organism evidence="8 9">
    <name type="scientific">Nitrosomonas eutropha</name>
    <dbReference type="NCBI Taxonomy" id="916"/>
    <lineage>
        <taxon>Bacteria</taxon>
        <taxon>Pseudomonadati</taxon>
        <taxon>Pseudomonadota</taxon>
        <taxon>Betaproteobacteria</taxon>
        <taxon>Nitrosomonadales</taxon>
        <taxon>Nitrosomonadaceae</taxon>
        <taxon>Nitrosomonas</taxon>
    </lineage>
</organism>
<dbReference type="Proteomes" id="UP000247780">
    <property type="component" value="Unassembled WGS sequence"/>
</dbReference>
<name>A0ABX5M3M9_9PROT</name>
<comment type="function">
    <text evidence="7">Catalyzes the methyl esterification of L-isoaspartyl residues in peptides and proteins that result from spontaneous decomposition of normal L-aspartyl and L-asparaginyl residues. It plays a role in the repair and/or degradation of damaged proteins.</text>
</comment>
<sequence length="222" mass="24732">MSVRHSGIGMTSPRTRVRMVERLREQGVRDEVVLAAMGSIPRHLFVEEALASRAYEDVALPINYGQTISSPWIVGRMSELLRNGGNNSLRKVLEIGTGCGYQTAVLAKIANEVYSIERIGPLLTRTRIRLRELGIRNIYLKHADGMRGLLEAGPFDGIMMTAVIPEIPETLLEQLAMGGRMVFPKGNRQQYLCVIDHTTEGFVETILDEVMFVPILPGTINR</sequence>
<dbReference type="PANTHER" id="PTHR11579">
    <property type="entry name" value="PROTEIN-L-ISOASPARTATE O-METHYLTRANSFERASE"/>
    <property type="match status" value="1"/>
</dbReference>
<dbReference type="SUPFAM" id="SSF53335">
    <property type="entry name" value="S-adenosyl-L-methionine-dependent methyltransferases"/>
    <property type="match status" value="1"/>
</dbReference>
<dbReference type="Pfam" id="PF01135">
    <property type="entry name" value="PCMT"/>
    <property type="match status" value="1"/>
</dbReference>
<reference evidence="8 9" key="1">
    <citation type="submission" date="2018-04" db="EMBL/GenBank/DDBJ databases">
        <title>Active sludge and wastewater microbial communities from Klosterneuburg, Austria.</title>
        <authorList>
            <person name="Wagner M."/>
        </authorList>
    </citation>
    <scope>NUCLEOTIDE SEQUENCE [LARGE SCALE GENOMIC DNA]</scope>
    <source>
        <strain evidence="8 9">Nm 57</strain>
    </source>
</reference>
<comment type="subcellular location">
    <subcellularLocation>
        <location evidence="1 7">Cytoplasm</location>
    </subcellularLocation>
</comment>
<evidence type="ECO:0000313" key="9">
    <source>
        <dbReference type="Proteomes" id="UP000247780"/>
    </source>
</evidence>
<proteinExistence type="inferred from homology"/>
<evidence type="ECO:0000256" key="7">
    <source>
        <dbReference type="HAMAP-Rule" id="MF_00090"/>
    </source>
</evidence>
<dbReference type="InterPro" id="IPR029063">
    <property type="entry name" value="SAM-dependent_MTases_sf"/>
</dbReference>
<accession>A0ABX5M3M9</accession>
<dbReference type="Gene3D" id="3.40.50.150">
    <property type="entry name" value="Vaccinia Virus protein VP39"/>
    <property type="match status" value="1"/>
</dbReference>
<evidence type="ECO:0000256" key="4">
    <source>
        <dbReference type="ARBA" id="ARBA00022603"/>
    </source>
</evidence>
<evidence type="ECO:0000256" key="6">
    <source>
        <dbReference type="ARBA" id="ARBA00022691"/>
    </source>
</evidence>
<comment type="caution">
    <text evidence="8">The sequence shown here is derived from an EMBL/GenBank/DDBJ whole genome shotgun (WGS) entry which is preliminary data.</text>
</comment>
<keyword evidence="3 7" id="KW-0963">Cytoplasm</keyword>
<dbReference type="NCBIfam" id="TIGR00080">
    <property type="entry name" value="pimt"/>
    <property type="match status" value="1"/>
</dbReference>
<dbReference type="CDD" id="cd02440">
    <property type="entry name" value="AdoMet_MTases"/>
    <property type="match status" value="1"/>
</dbReference>
<evidence type="ECO:0000256" key="5">
    <source>
        <dbReference type="ARBA" id="ARBA00022679"/>
    </source>
</evidence>
<keyword evidence="9" id="KW-1185">Reference proteome</keyword>
<dbReference type="NCBIfam" id="NF001453">
    <property type="entry name" value="PRK00312.1"/>
    <property type="match status" value="1"/>
</dbReference>
<dbReference type="PROSITE" id="PS01279">
    <property type="entry name" value="PCMT"/>
    <property type="match status" value="1"/>
</dbReference>
<keyword evidence="5 7" id="KW-0808">Transferase</keyword>
<keyword evidence="6 7" id="KW-0949">S-adenosyl-L-methionine</keyword>
<dbReference type="HAMAP" id="MF_00090">
    <property type="entry name" value="PIMT"/>
    <property type="match status" value="1"/>
</dbReference>
<keyword evidence="4 7" id="KW-0489">Methyltransferase</keyword>
<gene>
    <name evidence="7" type="primary">pcm</name>
    <name evidence="8" type="ORF">C8R14_14312</name>
</gene>
<evidence type="ECO:0000256" key="2">
    <source>
        <dbReference type="ARBA" id="ARBA00005369"/>
    </source>
</evidence>
<dbReference type="InterPro" id="IPR000682">
    <property type="entry name" value="PCMT"/>
</dbReference>
<dbReference type="EMBL" id="QICQ01000043">
    <property type="protein sequence ID" value="PXV74864.1"/>
    <property type="molecule type" value="Genomic_DNA"/>
</dbReference>